<feature type="domain" description="MRH" evidence="20">
    <location>
        <begin position="31"/>
        <end position="164"/>
    </location>
</feature>
<keyword evidence="11 18" id="KW-1133">Transmembrane helix</keyword>
<evidence type="ECO:0000256" key="18">
    <source>
        <dbReference type="SAM" id="Phobius"/>
    </source>
</evidence>
<dbReference type="GO" id="GO:0000139">
    <property type="term" value="C:Golgi membrane"/>
    <property type="evidence" value="ECO:0007669"/>
    <property type="project" value="UniProtKB-SubCell"/>
</dbReference>
<keyword evidence="12" id="KW-0072">Autophagy</keyword>
<feature type="signal peptide" evidence="19">
    <location>
        <begin position="1"/>
        <end position="25"/>
    </location>
</feature>
<dbReference type="GO" id="GO:0031966">
    <property type="term" value="C:mitochondrial membrane"/>
    <property type="evidence" value="ECO:0007669"/>
    <property type="project" value="UniProtKB-SubCell"/>
</dbReference>
<keyword evidence="16" id="KW-1015">Disulfide bond</keyword>
<comment type="subcellular location">
    <subcellularLocation>
        <location evidence="2">Cytoplasmic vesicle membrane</location>
        <topology evidence="2">Single-pass type I membrane protein</topology>
    </subcellularLocation>
    <subcellularLocation>
        <location evidence="3">Golgi apparatus membrane</location>
    </subcellularLocation>
    <subcellularLocation>
        <location evidence="1">Mitochondrion membrane</location>
        <topology evidence="1">Single-pass membrane protein</topology>
    </subcellularLocation>
    <subcellularLocation>
        <location evidence="4">Preautophagosomal structure membrane</location>
        <topology evidence="4">Single-pass type I membrane protein</topology>
    </subcellularLocation>
</comment>
<dbReference type="AlphaFoldDB" id="A0A154PBV1"/>
<accession>A0A154PBV1</accession>
<dbReference type="InterPro" id="IPR018939">
    <property type="entry name" value="Autophagy-rel_prot_27"/>
</dbReference>
<dbReference type="Gene3D" id="2.70.130.10">
    <property type="entry name" value="Mannose-6-phosphate receptor binding domain"/>
    <property type="match status" value="1"/>
</dbReference>
<dbReference type="InterPro" id="IPR044865">
    <property type="entry name" value="MRH_dom"/>
</dbReference>
<keyword evidence="8 18" id="KW-0812">Transmembrane</keyword>
<dbReference type="PROSITE" id="PS51914">
    <property type="entry name" value="MRH"/>
    <property type="match status" value="1"/>
</dbReference>
<dbReference type="SUPFAM" id="SSF50911">
    <property type="entry name" value="Mannose 6-phosphate receptor domain"/>
    <property type="match status" value="1"/>
</dbReference>
<evidence type="ECO:0000313" key="21">
    <source>
        <dbReference type="EMBL" id="KZC08894.1"/>
    </source>
</evidence>
<proteinExistence type="inferred from homology"/>
<evidence type="ECO:0000256" key="6">
    <source>
        <dbReference type="ARBA" id="ARBA00013776"/>
    </source>
</evidence>
<evidence type="ECO:0000256" key="10">
    <source>
        <dbReference type="ARBA" id="ARBA00022927"/>
    </source>
</evidence>
<keyword evidence="15 18" id="KW-0472">Membrane</keyword>
<dbReference type="GO" id="GO:0010008">
    <property type="term" value="C:endosome membrane"/>
    <property type="evidence" value="ECO:0007669"/>
    <property type="project" value="UniProtKB-SubCell"/>
</dbReference>
<evidence type="ECO:0000256" key="15">
    <source>
        <dbReference type="ARBA" id="ARBA00023136"/>
    </source>
</evidence>
<organism evidence="21 22">
    <name type="scientific">Dufourea novaeangliae</name>
    <name type="common">Sweat bee</name>
    <dbReference type="NCBI Taxonomy" id="178035"/>
    <lineage>
        <taxon>Eukaryota</taxon>
        <taxon>Metazoa</taxon>
        <taxon>Ecdysozoa</taxon>
        <taxon>Arthropoda</taxon>
        <taxon>Hexapoda</taxon>
        <taxon>Insecta</taxon>
        <taxon>Pterygota</taxon>
        <taxon>Neoptera</taxon>
        <taxon>Endopterygota</taxon>
        <taxon>Hymenoptera</taxon>
        <taxon>Apocrita</taxon>
        <taxon>Aculeata</taxon>
        <taxon>Apoidea</taxon>
        <taxon>Anthophila</taxon>
        <taxon>Halictidae</taxon>
        <taxon>Rophitinae</taxon>
        <taxon>Dufourea</taxon>
    </lineage>
</organism>
<keyword evidence="9 19" id="KW-0732">Signal</keyword>
<name>A0A154PBV1_DUFNO</name>
<dbReference type="GO" id="GO:0005802">
    <property type="term" value="C:trans-Golgi network"/>
    <property type="evidence" value="ECO:0007669"/>
    <property type="project" value="TreeGrafter"/>
</dbReference>
<gene>
    <name evidence="21" type="ORF">WN55_11397</name>
</gene>
<dbReference type="InterPro" id="IPR009011">
    <property type="entry name" value="Man6P_isomerase_rcpt-bd_dom_sf"/>
</dbReference>
<evidence type="ECO:0000256" key="4">
    <source>
        <dbReference type="ARBA" id="ARBA00004472"/>
    </source>
</evidence>
<protein>
    <recommendedName>
        <fullName evidence="6">Autophagy-related protein 27</fullName>
    </recommendedName>
</protein>
<dbReference type="PANTHER" id="PTHR15071:SF0">
    <property type="entry name" value="MANNOSE 6-PHOSPHATE RECEPTOR-LIKE PROTEIN 1"/>
    <property type="match status" value="1"/>
</dbReference>
<dbReference type="Proteomes" id="UP000076502">
    <property type="component" value="Unassembled WGS sequence"/>
</dbReference>
<evidence type="ECO:0000256" key="19">
    <source>
        <dbReference type="SAM" id="SignalP"/>
    </source>
</evidence>
<evidence type="ECO:0000259" key="20">
    <source>
        <dbReference type="PROSITE" id="PS51914"/>
    </source>
</evidence>
<evidence type="ECO:0000256" key="1">
    <source>
        <dbReference type="ARBA" id="ARBA00004304"/>
    </source>
</evidence>
<evidence type="ECO:0000256" key="8">
    <source>
        <dbReference type="ARBA" id="ARBA00022692"/>
    </source>
</evidence>
<sequence length="240" mass="26338">MFGEDGSKFVVFALVLTLFCDRTSSECAQLTPCSCIFPNGQGYNLTQLGGSRNFTASANGQTFYFHPCSNIQMINGSECYNGTGVSLCLVNKNKTISLGTVEETTINIESESSTKPALTLRHGSYTTVIRLLCCNSCNTHLVSDSIDSDKDYHLLLMSPYACQSQLRTKGLSTGSLLVIYLFVFTALYFVGGAIALKWLRGATGREMIANYSFWRELPSLVRDGIAFTFSCGRGDSYERI</sequence>
<evidence type="ECO:0000256" key="2">
    <source>
        <dbReference type="ARBA" id="ARBA00004358"/>
    </source>
</evidence>
<dbReference type="PANTHER" id="PTHR15071">
    <property type="entry name" value="MANNOSE-6-PHOSPHATE RECEPTOR FAMILY MEMBER"/>
    <property type="match status" value="1"/>
</dbReference>
<evidence type="ECO:0000256" key="13">
    <source>
        <dbReference type="ARBA" id="ARBA00023034"/>
    </source>
</evidence>
<evidence type="ECO:0000313" key="22">
    <source>
        <dbReference type="Proteomes" id="UP000076502"/>
    </source>
</evidence>
<comment type="similarity">
    <text evidence="5">Belongs to the ATG27 family.</text>
</comment>
<evidence type="ECO:0000256" key="9">
    <source>
        <dbReference type="ARBA" id="ARBA00022729"/>
    </source>
</evidence>
<evidence type="ECO:0000256" key="12">
    <source>
        <dbReference type="ARBA" id="ARBA00023006"/>
    </source>
</evidence>
<evidence type="ECO:0000256" key="14">
    <source>
        <dbReference type="ARBA" id="ARBA00023128"/>
    </source>
</evidence>
<evidence type="ECO:0000256" key="16">
    <source>
        <dbReference type="ARBA" id="ARBA00023157"/>
    </source>
</evidence>
<evidence type="ECO:0000256" key="5">
    <source>
        <dbReference type="ARBA" id="ARBA00005363"/>
    </source>
</evidence>
<keyword evidence="22" id="KW-1185">Reference proteome</keyword>
<dbReference type="Pfam" id="PF09451">
    <property type="entry name" value="ATG27"/>
    <property type="match status" value="1"/>
</dbReference>
<feature type="transmembrane region" description="Helical" evidence="18">
    <location>
        <begin position="177"/>
        <end position="199"/>
    </location>
</feature>
<dbReference type="EMBL" id="KQ434857">
    <property type="protein sequence ID" value="KZC08894.1"/>
    <property type="molecule type" value="Genomic_DNA"/>
</dbReference>
<dbReference type="GO" id="GO:0034045">
    <property type="term" value="C:phagophore assembly site membrane"/>
    <property type="evidence" value="ECO:0007669"/>
    <property type="project" value="UniProtKB-SubCell"/>
</dbReference>
<keyword evidence="21" id="KW-0675">Receptor</keyword>
<keyword evidence="14" id="KW-0496">Mitochondrion</keyword>
<feature type="chain" id="PRO_5007599418" description="Autophagy-related protein 27" evidence="19">
    <location>
        <begin position="26"/>
        <end position="240"/>
    </location>
</feature>
<evidence type="ECO:0000256" key="7">
    <source>
        <dbReference type="ARBA" id="ARBA00022448"/>
    </source>
</evidence>
<evidence type="ECO:0000256" key="17">
    <source>
        <dbReference type="ARBA" id="ARBA00023329"/>
    </source>
</evidence>
<dbReference type="OrthoDB" id="29460at2759"/>
<reference evidence="21 22" key="1">
    <citation type="submission" date="2015-07" db="EMBL/GenBank/DDBJ databases">
        <title>The genome of Dufourea novaeangliae.</title>
        <authorList>
            <person name="Pan H."/>
            <person name="Kapheim K."/>
        </authorList>
    </citation>
    <scope>NUCLEOTIDE SEQUENCE [LARGE SCALE GENOMIC DNA]</scope>
    <source>
        <strain evidence="21">0120121106</strain>
        <tissue evidence="21">Whole body</tissue>
    </source>
</reference>
<evidence type="ECO:0000256" key="11">
    <source>
        <dbReference type="ARBA" id="ARBA00022989"/>
    </source>
</evidence>
<keyword evidence="10" id="KW-0653">Protein transport</keyword>
<dbReference type="GO" id="GO:0015031">
    <property type="term" value="P:protein transport"/>
    <property type="evidence" value="ECO:0007669"/>
    <property type="project" value="UniProtKB-KW"/>
</dbReference>
<keyword evidence="7" id="KW-0813">Transport</keyword>
<dbReference type="GO" id="GO:0006914">
    <property type="term" value="P:autophagy"/>
    <property type="evidence" value="ECO:0007669"/>
    <property type="project" value="UniProtKB-KW"/>
</dbReference>
<keyword evidence="17" id="KW-0968">Cytoplasmic vesicle</keyword>
<evidence type="ECO:0000256" key="3">
    <source>
        <dbReference type="ARBA" id="ARBA00004394"/>
    </source>
</evidence>
<keyword evidence="13" id="KW-0333">Golgi apparatus</keyword>